<proteinExistence type="predicted"/>
<evidence type="ECO:0000313" key="3">
    <source>
        <dbReference type="Proteomes" id="UP000309618"/>
    </source>
</evidence>
<feature type="signal peptide" evidence="1">
    <location>
        <begin position="1"/>
        <end position="20"/>
    </location>
</feature>
<dbReference type="RefSeq" id="WP_136501763.1">
    <property type="nucleotide sequence ID" value="NZ_SSUX01000008.1"/>
</dbReference>
<feature type="chain" id="PRO_5021015038" evidence="1">
    <location>
        <begin position="21"/>
        <end position="395"/>
    </location>
</feature>
<dbReference type="Proteomes" id="UP000309618">
    <property type="component" value="Unassembled WGS sequence"/>
</dbReference>
<sequence>MNKLKIAFAVSAIMSGHAFAAGSSFDARNDAMGGVGVASSHYSVAAPVNPALVAKYKSEDDFAVVLPSIGAQVSDKDNLVDVFDDIDNHYKQYNDVVNSGGNAQAAAGQLSQDFKKAQGKYAAGNVGANLQVAIPNELVSVSMFGNAYAAGLVGSNVTQSDLDYLDGVASGALAVDPAHKFNSTAVGVVAVVQDYGVALAHKFDLSGMPLYVGVTPKVQKIETFNYSANIYDYKIDDVTDDKYRSSESHVNADLGAALDVGSFTYGATVRNIISKDVTTKDVAGSQYIYQIAPVGTIGAAYSNDWVTVAADVDVNKTKTFKGVKDSQYASIGTELDIAKWLQVRAGYRADISGEMPNVFTAGLGVSPWDVFHIDLAGQIGSDNAVGAMLTTRLTF</sequence>
<dbReference type="InterPro" id="IPR032811">
    <property type="entry name" value="Put_conjugal_transfer"/>
</dbReference>
<reference evidence="2 3" key="1">
    <citation type="submission" date="2019-04" db="EMBL/GenBank/DDBJ databases">
        <title>Comparative genomics of Aeromonas veronii strains pathogenic to fish.</title>
        <authorList>
            <person name="Cascarano M.C."/>
            <person name="Smyrli M."/>
            <person name="Katharios P."/>
        </authorList>
    </citation>
    <scope>NUCLEOTIDE SEQUENCE [LARGE SCALE GENOMIC DNA]</scope>
    <source>
        <strain evidence="2 3">XU1</strain>
    </source>
</reference>
<dbReference type="Pfam" id="PF13729">
    <property type="entry name" value="TraF_2"/>
    <property type="match status" value="1"/>
</dbReference>
<dbReference type="EMBL" id="SSUX01000008">
    <property type="protein sequence ID" value="THJ44941.1"/>
    <property type="molecule type" value="Genomic_DNA"/>
</dbReference>
<protein>
    <submittedName>
        <fullName evidence="2">Plasmid transfer protein</fullName>
    </submittedName>
</protein>
<evidence type="ECO:0000256" key="1">
    <source>
        <dbReference type="SAM" id="SignalP"/>
    </source>
</evidence>
<dbReference type="Gene3D" id="2.40.160.60">
    <property type="entry name" value="Outer membrane protein transport protein (OMPP1/FadL/TodX)"/>
    <property type="match status" value="1"/>
</dbReference>
<keyword evidence="1" id="KW-0732">Signal</keyword>
<gene>
    <name evidence="2" type="ORF">E8Q35_12175</name>
</gene>
<organism evidence="2 3">
    <name type="scientific">Aeromonas veronii</name>
    <dbReference type="NCBI Taxonomy" id="654"/>
    <lineage>
        <taxon>Bacteria</taxon>
        <taxon>Pseudomonadati</taxon>
        <taxon>Pseudomonadota</taxon>
        <taxon>Gammaproteobacteria</taxon>
        <taxon>Aeromonadales</taxon>
        <taxon>Aeromonadaceae</taxon>
        <taxon>Aeromonas</taxon>
    </lineage>
</organism>
<accession>A0A4S5CJW7</accession>
<name>A0A4S5CJW7_AERVE</name>
<evidence type="ECO:0000313" key="2">
    <source>
        <dbReference type="EMBL" id="THJ44941.1"/>
    </source>
</evidence>
<dbReference type="AlphaFoldDB" id="A0A4S5CJW7"/>
<comment type="caution">
    <text evidence="2">The sequence shown here is derived from an EMBL/GenBank/DDBJ whole genome shotgun (WGS) entry which is preliminary data.</text>
</comment>